<protein>
    <submittedName>
        <fullName evidence="6">ABC transporter substrate-binding protein</fullName>
    </submittedName>
</protein>
<gene>
    <name evidence="6" type="ORF">B5P45_05825</name>
</gene>
<comment type="caution">
    <text evidence="6">The sequence shown here is derived from an EMBL/GenBank/DDBJ whole genome shotgun (WGS) entry which is preliminary data.</text>
</comment>
<name>A0A2N9W222_9HYPH</name>
<evidence type="ECO:0000313" key="7">
    <source>
        <dbReference type="Proteomes" id="UP000232163"/>
    </source>
</evidence>
<dbReference type="Proteomes" id="UP000232163">
    <property type="component" value="Unassembled WGS sequence"/>
</dbReference>
<dbReference type="CDD" id="cd13585">
    <property type="entry name" value="PBP2_TMBP_like"/>
    <property type="match status" value="1"/>
</dbReference>
<dbReference type="RefSeq" id="WP_099997967.1">
    <property type="nucleotide sequence ID" value="NZ_CP017940.1"/>
</dbReference>
<dbReference type="GO" id="GO:0055052">
    <property type="term" value="C:ATP-binding cassette (ABC) transporter complex, substrate-binding subunit-containing"/>
    <property type="evidence" value="ECO:0007669"/>
    <property type="project" value="TreeGrafter"/>
</dbReference>
<dbReference type="Gene3D" id="3.40.190.10">
    <property type="entry name" value="Periplasmic binding protein-like II"/>
    <property type="match status" value="2"/>
</dbReference>
<evidence type="ECO:0000256" key="5">
    <source>
        <dbReference type="SAM" id="SignalP"/>
    </source>
</evidence>
<dbReference type="AlphaFoldDB" id="A0A2N9W222"/>
<evidence type="ECO:0000256" key="3">
    <source>
        <dbReference type="ARBA" id="ARBA00022729"/>
    </source>
</evidence>
<organism evidence="6 7">
    <name type="scientific">Phyllobacterium zundukense</name>
    <dbReference type="NCBI Taxonomy" id="1867719"/>
    <lineage>
        <taxon>Bacteria</taxon>
        <taxon>Pseudomonadati</taxon>
        <taxon>Pseudomonadota</taxon>
        <taxon>Alphaproteobacteria</taxon>
        <taxon>Hyphomicrobiales</taxon>
        <taxon>Phyllobacteriaceae</taxon>
        <taxon>Phyllobacterium</taxon>
    </lineage>
</organism>
<feature type="chain" id="PRO_5014847950" evidence="5">
    <location>
        <begin position="23"/>
        <end position="403"/>
    </location>
</feature>
<evidence type="ECO:0000256" key="4">
    <source>
        <dbReference type="ARBA" id="ARBA00022764"/>
    </source>
</evidence>
<proteinExistence type="inferred from homology"/>
<keyword evidence="7" id="KW-1185">Reference proteome</keyword>
<dbReference type="OrthoDB" id="9805950at2"/>
<keyword evidence="2" id="KW-0813">Transport</keyword>
<dbReference type="PANTHER" id="PTHR30061:SF50">
    <property type="entry name" value="MALTOSE_MALTODEXTRIN-BINDING PERIPLASMIC PROTEIN"/>
    <property type="match status" value="1"/>
</dbReference>
<sequence length="403" mass="44391">MKRISHWIAAAALLISGAAAQAEPVTLDIWTIDRPDQYMYLLKDEFEQAHPDIKLNIKTVQFRDMVNDLARATATGESPDVTYIDNPEVALFASRGLLLDLTPMLAESKIIKKDDIFPGPLSSVTWDGKIYGVPRGANTIALYYNADMFKAKGLDPDNPPKTWDELYAAAKKLNDPANNIYGLAFSAVATEEGTFQFLPWLQMAGGDYNKVDTEGGVKVLDFWSKLLDEKLASPDTLIRGQFDSTGTFNAGNAAMAISGPWELPRMGREAKFEYRAALLPVPQEGAARASALGEGDNVILANSEHPKEAFILLEFLYGKMPDVWNRFGFLPAAKVQSNNPNTPAIYAVFEESMKYARNRGPHPEWPKISKAIYTAIQSSLTHQSDAKTALATAQKQIDAVLND</sequence>
<dbReference type="Pfam" id="PF01547">
    <property type="entry name" value="SBP_bac_1"/>
    <property type="match status" value="1"/>
</dbReference>
<dbReference type="SUPFAM" id="SSF53850">
    <property type="entry name" value="Periplasmic binding protein-like II"/>
    <property type="match status" value="1"/>
</dbReference>
<evidence type="ECO:0000256" key="2">
    <source>
        <dbReference type="ARBA" id="ARBA00022448"/>
    </source>
</evidence>
<dbReference type="GO" id="GO:0015768">
    <property type="term" value="P:maltose transport"/>
    <property type="evidence" value="ECO:0007669"/>
    <property type="project" value="TreeGrafter"/>
</dbReference>
<accession>A0A2N9W222</accession>
<evidence type="ECO:0000256" key="1">
    <source>
        <dbReference type="ARBA" id="ARBA00008520"/>
    </source>
</evidence>
<evidence type="ECO:0000313" key="6">
    <source>
        <dbReference type="EMBL" id="PIO45790.1"/>
    </source>
</evidence>
<keyword evidence="3 5" id="KW-0732">Signal</keyword>
<reference evidence="7" key="1">
    <citation type="journal article" date="2017" name="Int J Environ Stud">
        <title>Does the Miocene-Pliocene relict legume Oxytropis triphylla form nitrogen-fixing nodules with a combination of bacterial strains?</title>
        <authorList>
            <person name="Safronova V."/>
            <person name="Belimov A."/>
            <person name="Sazanova A."/>
            <person name="Kuznetsova I."/>
            <person name="Popova J."/>
            <person name="Andronov E."/>
            <person name="Verkhozina A."/>
            <person name="Tikhonovich I."/>
        </authorList>
    </citation>
    <scope>NUCLEOTIDE SEQUENCE [LARGE SCALE GENOMIC DNA]</scope>
    <source>
        <strain evidence="7">Tri-38</strain>
    </source>
</reference>
<dbReference type="GO" id="GO:0042956">
    <property type="term" value="P:maltodextrin transmembrane transport"/>
    <property type="evidence" value="ECO:0007669"/>
    <property type="project" value="TreeGrafter"/>
</dbReference>
<dbReference type="PANTHER" id="PTHR30061">
    <property type="entry name" value="MALTOSE-BINDING PERIPLASMIC PROTEIN"/>
    <property type="match status" value="1"/>
</dbReference>
<comment type="similarity">
    <text evidence="1">Belongs to the bacterial solute-binding protein 1 family.</text>
</comment>
<dbReference type="KEGG" id="pht:BLM14_02605"/>
<dbReference type="GO" id="GO:1901982">
    <property type="term" value="F:maltose binding"/>
    <property type="evidence" value="ECO:0007669"/>
    <property type="project" value="TreeGrafter"/>
</dbReference>
<dbReference type="EMBL" id="MZMT01000016">
    <property type="protein sequence ID" value="PIO45790.1"/>
    <property type="molecule type" value="Genomic_DNA"/>
</dbReference>
<feature type="signal peptide" evidence="5">
    <location>
        <begin position="1"/>
        <end position="22"/>
    </location>
</feature>
<keyword evidence="4" id="KW-0574">Periplasm</keyword>
<dbReference type="InterPro" id="IPR006059">
    <property type="entry name" value="SBP"/>
</dbReference>